<evidence type="ECO:0000256" key="1">
    <source>
        <dbReference type="ARBA" id="ARBA00001946"/>
    </source>
</evidence>
<evidence type="ECO:0000256" key="10">
    <source>
        <dbReference type="ARBA" id="ARBA00047493"/>
    </source>
</evidence>
<dbReference type="FunFam" id="3.40.1190.10:FF:000011">
    <property type="entry name" value="Folylpolyglutamate synthase/dihydrofolate synthase"/>
    <property type="match status" value="1"/>
</dbReference>
<dbReference type="Gene3D" id="3.40.1190.10">
    <property type="entry name" value="Mur-like, catalytic domain"/>
    <property type="match status" value="1"/>
</dbReference>
<comment type="caution">
    <text evidence="14">The sequence shown here is derived from an EMBL/GenBank/DDBJ whole genome shotgun (WGS) entry which is preliminary data.</text>
</comment>
<dbReference type="InterPro" id="IPR018109">
    <property type="entry name" value="Folylpolyglutamate_synth_CS"/>
</dbReference>
<dbReference type="RefSeq" id="WP_184664826.1">
    <property type="nucleotide sequence ID" value="NZ_JACHHB010000012.1"/>
</dbReference>
<accession>A0A840QSW6</accession>
<evidence type="ECO:0000256" key="4">
    <source>
        <dbReference type="ARBA" id="ARBA00022598"/>
    </source>
</evidence>
<dbReference type="NCBIfam" id="TIGR01499">
    <property type="entry name" value="folC"/>
    <property type="match status" value="1"/>
</dbReference>
<keyword evidence="6 11" id="KW-0547">Nucleotide-binding</keyword>
<organism evidence="14 15">
    <name type="scientific">Texcoconibacillus texcoconensis</name>
    <dbReference type="NCBI Taxonomy" id="1095777"/>
    <lineage>
        <taxon>Bacteria</taxon>
        <taxon>Bacillati</taxon>
        <taxon>Bacillota</taxon>
        <taxon>Bacilli</taxon>
        <taxon>Bacillales</taxon>
        <taxon>Bacillaceae</taxon>
        <taxon>Texcoconibacillus</taxon>
    </lineage>
</organism>
<keyword evidence="15" id="KW-1185">Reference proteome</keyword>
<dbReference type="Proteomes" id="UP000551878">
    <property type="component" value="Unassembled WGS sequence"/>
</dbReference>
<evidence type="ECO:0000313" key="14">
    <source>
        <dbReference type="EMBL" id="MBB5174403.1"/>
    </source>
</evidence>
<evidence type="ECO:0000256" key="11">
    <source>
        <dbReference type="PIRNR" id="PIRNR001563"/>
    </source>
</evidence>
<dbReference type="EC" id="6.3.2.17" evidence="3"/>
<dbReference type="PROSITE" id="PS01011">
    <property type="entry name" value="FOLYLPOLYGLU_SYNT_1"/>
    <property type="match status" value="1"/>
</dbReference>
<keyword evidence="5" id="KW-0479">Metal-binding</keyword>
<comment type="cofactor">
    <cofactor evidence="1">
        <name>Mg(2+)</name>
        <dbReference type="ChEBI" id="CHEBI:18420"/>
    </cofactor>
</comment>
<evidence type="ECO:0000256" key="2">
    <source>
        <dbReference type="ARBA" id="ARBA00008276"/>
    </source>
</evidence>
<dbReference type="InterPro" id="IPR001645">
    <property type="entry name" value="Folylpolyglutamate_synth"/>
</dbReference>
<comment type="catalytic activity">
    <reaction evidence="10">
        <text>(6S)-5,6,7,8-tetrahydrofolyl-(gamma-L-Glu)(n) + L-glutamate + ATP = (6S)-5,6,7,8-tetrahydrofolyl-(gamma-L-Glu)(n+1) + ADP + phosphate + H(+)</text>
        <dbReference type="Rhea" id="RHEA:10580"/>
        <dbReference type="Rhea" id="RHEA-COMP:14738"/>
        <dbReference type="Rhea" id="RHEA-COMP:14740"/>
        <dbReference type="ChEBI" id="CHEBI:15378"/>
        <dbReference type="ChEBI" id="CHEBI:29985"/>
        <dbReference type="ChEBI" id="CHEBI:30616"/>
        <dbReference type="ChEBI" id="CHEBI:43474"/>
        <dbReference type="ChEBI" id="CHEBI:141005"/>
        <dbReference type="ChEBI" id="CHEBI:456216"/>
        <dbReference type="EC" id="6.3.2.17"/>
    </reaction>
</comment>
<dbReference type="Gene3D" id="3.90.190.20">
    <property type="entry name" value="Mur ligase, C-terminal domain"/>
    <property type="match status" value="1"/>
</dbReference>
<dbReference type="EMBL" id="JACHHB010000012">
    <property type="protein sequence ID" value="MBB5174403.1"/>
    <property type="molecule type" value="Genomic_DNA"/>
</dbReference>
<proteinExistence type="inferred from homology"/>
<dbReference type="GO" id="GO:0008841">
    <property type="term" value="F:dihydrofolate synthase activity"/>
    <property type="evidence" value="ECO:0007669"/>
    <property type="project" value="TreeGrafter"/>
</dbReference>
<dbReference type="SUPFAM" id="SSF53244">
    <property type="entry name" value="MurD-like peptide ligases, peptide-binding domain"/>
    <property type="match status" value="1"/>
</dbReference>
<dbReference type="PROSITE" id="PS01012">
    <property type="entry name" value="FOLYLPOLYGLU_SYNT_2"/>
    <property type="match status" value="1"/>
</dbReference>
<gene>
    <name evidence="14" type="ORF">HNQ41_002618</name>
</gene>
<comment type="similarity">
    <text evidence="2 11">Belongs to the folylpolyglutamate synthase family.</text>
</comment>
<evidence type="ECO:0000259" key="13">
    <source>
        <dbReference type="Pfam" id="PF08245"/>
    </source>
</evidence>
<sequence length="430" mass="47274">MTVQTVEAFLREKQTIGMDFEGDRLTKILAKLDHPERKVRVIHVTGTNGKGSTVAMFTSILQEAGFKVGAFTSPALESEREQISINGEWITEEDFFTCVKKVQSAVEEVEANDQTTVTSFEWLTLIALYYFSVYSPVDIAIIETGLGGEKDATNVVYPLLSVITNVAFDHTHILGDSVAQIAKEKAGIIKNGVPVFTAATGEALPVIEREAKAKHAPVYQALTSANVQMISHDLSGLRMSYHSTYSKRDELFIPLKGEYQLENVATVLMSLDYLKMFLAFLIDDEDVERGLRSVTIPGRFEQVSEQPNIILDTAHNVSAISHTLKTVRSVYPEQEIHILFASMADKNNKGMLKKAEHASASLTVTSFASERAAPVSDLLNQIEHAAKVGSIAESQEAVVEWTKKVPENAVGVVTGSHAFIASVRRFLTHS</sequence>
<dbReference type="InterPro" id="IPR036565">
    <property type="entry name" value="Mur-like_cat_sf"/>
</dbReference>
<dbReference type="GO" id="GO:0046872">
    <property type="term" value="F:metal ion binding"/>
    <property type="evidence" value="ECO:0007669"/>
    <property type="project" value="UniProtKB-KW"/>
</dbReference>
<evidence type="ECO:0000256" key="7">
    <source>
        <dbReference type="ARBA" id="ARBA00022840"/>
    </source>
</evidence>
<dbReference type="InterPro" id="IPR013221">
    <property type="entry name" value="Mur_ligase_cen"/>
</dbReference>
<evidence type="ECO:0000256" key="3">
    <source>
        <dbReference type="ARBA" id="ARBA00013025"/>
    </source>
</evidence>
<dbReference type="GO" id="GO:0004326">
    <property type="term" value="F:tetrahydrofolylpolyglutamate synthase activity"/>
    <property type="evidence" value="ECO:0007669"/>
    <property type="project" value="UniProtKB-EC"/>
</dbReference>
<feature type="domain" description="Mur ligase C-terminal" evidence="12">
    <location>
        <begin position="298"/>
        <end position="416"/>
    </location>
</feature>
<keyword evidence="8" id="KW-0460">Magnesium</keyword>
<dbReference type="InterPro" id="IPR036615">
    <property type="entry name" value="Mur_ligase_C_dom_sf"/>
</dbReference>
<dbReference type="InterPro" id="IPR004101">
    <property type="entry name" value="Mur_ligase_C"/>
</dbReference>
<keyword evidence="7 11" id="KW-0067">ATP-binding</keyword>
<evidence type="ECO:0000313" key="15">
    <source>
        <dbReference type="Proteomes" id="UP000551878"/>
    </source>
</evidence>
<name>A0A840QSW6_9BACI</name>
<reference evidence="14 15" key="1">
    <citation type="submission" date="2020-08" db="EMBL/GenBank/DDBJ databases">
        <title>Genomic Encyclopedia of Type Strains, Phase IV (KMG-IV): sequencing the most valuable type-strain genomes for metagenomic binning, comparative biology and taxonomic classification.</title>
        <authorList>
            <person name="Goeker M."/>
        </authorList>
    </citation>
    <scope>NUCLEOTIDE SEQUENCE [LARGE SCALE GENOMIC DNA]</scope>
    <source>
        <strain evidence="14 15">DSM 24696</strain>
    </source>
</reference>
<evidence type="ECO:0000256" key="9">
    <source>
        <dbReference type="ARBA" id="ARBA00030592"/>
    </source>
</evidence>
<dbReference type="AlphaFoldDB" id="A0A840QSW6"/>
<dbReference type="PANTHER" id="PTHR11136">
    <property type="entry name" value="FOLYLPOLYGLUTAMATE SYNTHASE-RELATED"/>
    <property type="match status" value="1"/>
</dbReference>
<dbReference type="PIRSF" id="PIRSF001563">
    <property type="entry name" value="Folylpolyglu_synth"/>
    <property type="match status" value="1"/>
</dbReference>
<dbReference type="GO" id="GO:0005524">
    <property type="term" value="F:ATP binding"/>
    <property type="evidence" value="ECO:0007669"/>
    <property type="project" value="UniProtKB-KW"/>
</dbReference>
<evidence type="ECO:0000256" key="8">
    <source>
        <dbReference type="ARBA" id="ARBA00022842"/>
    </source>
</evidence>
<dbReference type="PANTHER" id="PTHR11136:SF0">
    <property type="entry name" value="DIHYDROFOLATE SYNTHETASE-RELATED"/>
    <property type="match status" value="1"/>
</dbReference>
<feature type="domain" description="Mur ligase central" evidence="13">
    <location>
        <begin position="44"/>
        <end position="269"/>
    </location>
</feature>
<evidence type="ECO:0000256" key="5">
    <source>
        <dbReference type="ARBA" id="ARBA00022723"/>
    </source>
</evidence>
<dbReference type="SUPFAM" id="SSF53623">
    <property type="entry name" value="MurD-like peptide ligases, catalytic domain"/>
    <property type="match status" value="1"/>
</dbReference>
<dbReference type="Pfam" id="PF08245">
    <property type="entry name" value="Mur_ligase_M"/>
    <property type="match status" value="1"/>
</dbReference>
<dbReference type="Pfam" id="PF02875">
    <property type="entry name" value="Mur_ligase_C"/>
    <property type="match status" value="1"/>
</dbReference>
<evidence type="ECO:0000256" key="6">
    <source>
        <dbReference type="ARBA" id="ARBA00022741"/>
    </source>
</evidence>
<evidence type="ECO:0000259" key="12">
    <source>
        <dbReference type="Pfam" id="PF02875"/>
    </source>
</evidence>
<dbReference type="GO" id="GO:0005737">
    <property type="term" value="C:cytoplasm"/>
    <property type="evidence" value="ECO:0007669"/>
    <property type="project" value="TreeGrafter"/>
</dbReference>
<keyword evidence="4 11" id="KW-0436">Ligase</keyword>
<protein>
    <recommendedName>
        <fullName evidence="3">tetrahydrofolate synthase</fullName>
        <ecNumber evidence="3">6.3.2.17</ecNumber>
    </recommendedName>
    <alternativeName>
        <fullName evidence="9">Tetrahydrofolylpolyglutamate synthase</fullName>
    </alternativeName>
</protein>